<sequence length="105" mass="11126">MASNYNGARRAGHVNFSSFIHDLNEITPPQQEVSPTNDKWEDDLSMFTNTNFLDWDQSSASAAPPAAAAPTPVMPAKEVEVKTVAPAAADPSLTSAVGDFDFATG</sequence>
<accession>A0A9P9WE03</accession>
<protein>
    <submittedName>
        <fullName evidence="1">Uncharacterized protein</fullName>
    </submittedName>
</protein>
<evidence type="ECO:0000313" key="2">
    <source>
        <dbReference type="Proteomes" id="UP000829685"/>
    </source>
</evidence>
<keyword evidence="2" id="KW-1185">Reference proteome</keyword>
<dbReference type="OrthoDB" id="1939598at2759"/>
<evidence type="ECO:0000313" key="1">
    <source>
        <dbReference type="EMBL" id="KAI1858672.1"/>
    </source>
</evidence>
<comment type="caution">
    <text evidence="1">The sequence shown here is derived from an EMBL/GenBank/DDBJ whole genome shotgun (WGS) entry which is preliminary data.</text>
</comment>
<proteinExistence type="predicted"/>
<organism evidence="1 2">
    <name type="scientific">Neoarthrinium moseri</name>
    <dbReference type="NCBI Taxonomy" id="1658444"/>
    <lineage>
        <taxon>Eukaryota</taxon>
        <taxon>Fungi</taxon>
        <taxon>Dikarya</taxon>
        <taxon>Ascomycota</taxon>
        <taxon>Pezizomycotina</taxon>
        <taxon>Sordariomycetes</taxon>
        <taxon>Xylariomycetidae</taxon>
        <taxon>Amphisphaeriales</taxon>
        <taxon>Apiosporaceae</taxon>
        <taxon>Neoarthrinium</taxon>
    </lineage>
</organism>
<dbReference type="EMBL" id="JAFIMR010000036">
    <property type="protein sequence ID" value="KAI1858672.1"/>
    <property type="molecule type" value="Genomic_DNA"/>
</dbReference>
<dbReference type="Proteomes" id="UP000829685">
    <property type="component" value="Unassembled WGS sequence"/>
</dbReference>
<gene>
    <name evidence="1" type="ORF">JX265_010765</name>
</gene>
<name>A0A9P9WE03_9PEZI</name>
<reference evidence="1" key="1">
    <citation type="submission" date="2021-03" db="EMBL/GenBank/DDBJ databases">
        <title>Revisited historic fungal species revealed as producer of novel bioactive compounds through whole genome sequencing and comparative genomics.</title>
        <authorList>
            <person name="Vignolle G.A."/>
            <person name="Hochenegger N."/>
            <person name="Mach R.L."/>
            <person name="Mach-Aigner A.R."/>
            <person name="Javad Rahimi M."/>
            <person name="Salim K.A."/>
            <person name="Chan C.M."/>
            <person name="Lim L.B.L."/>
            <person name="Cai F."/>
            <person name="Druzhinina I.S."/>
            <person name="U'Ren J.M."/>
            <person name="Derntl C."/>
        </authorList>
    </citation>
    <scope>NUCLEOTIDE SEQUENCE</scope>
    <source>
        <strain evidence="1">TUCIM 5799</strain>
    </source>
</reference>
<dbReference type="AlphaFoldDB" id="A0A9P9WE03"/>